<dbReference type="AlphaFoldDB" id="A0A813GA91"/>
<dbReference type="PANTHER" id="PTHR13452">
    <property type="entry name" value="THUMP DOMAIN CONTAINING PROTEIN 1-RELATED"/>
    <property type="match status" value="1"/>
</dbReference>
<dbReference type="InterPro" id="IPR040183">
    <property type="entry name" value="THUMPD1-like"/>
</dbReference>
<proteinExistence type="predicted"/>
<dbReference type="GO" id="GO:0003723">
    <property type="term" value="F:RNA binding"/>
    <property type="evidence" value="ECO:0007669"/>
    <property type="project" value="InterPro"/>
</dbReference>
<dbReference type="PANTHER" id="PTHR13452:SF10">
    <property type="entry name" value="THUMP DOMAIN-CONTAINING PROTEIN 1"/>
    <property type="match status" value="1"/>
</dbReference>
<feature type="compositionally biased region" description="Basic and acidic residues" evidence="1">
    <location>
        <begin position="482"/>
        <end position="494"/>
    </location>
</feature>
<feature type="region of interest" description="Disordered" evidence="1">
    <location>
        <begin position="395"/>
        <end position="435"/>
    </location>
</feature>
<evidence type="ECO:0000313" key="2">
    <source>
        <dbReference type="EMBL" id="CAE8623186.1"/>
    </source>
</evidence>
<dbReference type="Gene3D" id="3.30.2300.10">
    <property type="entry name" value="THUMP superfamily"/>
    <property type="match status" value="1"/>
</dbReference>
<feature type="compositionally biased region" description="Basic and acidic residues" evidence="1">
    <location>
        <begin position="398"/>
        <end position="414"/>
    </location>
</feature>
<name>A0A813GA91_POLGL</name>
<gene>
    <name evidence="2" type="ORF">PGLA1383_LOCUS40481</name>
</gene>
<feature type="compositionally biased region" description="Polar residues" evidence="1">
    <location>
        <begin position="465"/>
        <end position="481"/>
    </location>
</feature>
<feature type="compositionally biased region" description="Basic and acidic residues" evidence="1">
    <location>
        <begin position="620"/>
        <end position="643"/>
    </location>
</feature>
<protein>
    <submittedName>
        <fullName evidence="2">Uncharacterized protein</fullName>
    </submittedName>
</protein>
<dbReference type="EMBL" id="CAJNNV010028126">
    <property type="protein sequence ID" value="CAE8623186.1"/>
    <property type="molecule type" value="Genomic_DNA"/>
</dbReference>
<dbReference type="OrthoDB" id="415230at2759"/>
<reference evidence="2" key="1">
    <citation type="submission" date="2021-02" db="EMBL/GenBank/DDBJ databases">
        <authorList>
            <person name="Dougan E. K."/>
            <person name="Rhodes N."/>
            <person name="Thang M."/>
            <person name="Chan C."/>
        </authorList>
    </citation>
    <scope>NUCLEOTIDE SEQUENCE</scope>
</reference>
<feature type="compositionally biased region" description="Polar residues" evidence="1">
    <location>
        <begin position="644"/>
        <end position="654"/>
    </location>
</feature>
<keyword evidence="3" id="KW-1185">Reference proteome</keyword>
<dbReference type="GO" id="GO:0006400">
    <property type="term" value="P:tRNA modification"/>
    <property type="evidence" value="ECO:0007669"/>
    <property type="project" value="InterPro"/>
</dbReference>
<organism evidence="2 3">
    <name type="scientific">Polarella glacialis</name>
    <name type="common">Dinoflagellate</name>
    <dbReference type="NCBI Taxonomy" id="89957"/>
    <lineage>
        <taxon>Eukaryota</taxon>
        <taxon>Sar</taxon>
        <taxon>Alveolata</taxon>
        <taxon>Dinophyceae</taxon>
        <taxon>Suessiales</taxon>
        <taxon>Suessiaceae</taxon>
        <taxon>Polarella</taxon>
    </lineage>
</organism>
<feature type="compositionally biased region" description="Polar residues" evidence="1">
    <location>
        <begin position="415"/>
        <end position="424"/>
    </location>
</feature>
<evidence type="ECO:0000313" key="3">
    <source>
        <dbReference type="Proteomes" id="UP000654075"/>
    </source>
</evidence>
<comment type="caution">
    <text evidence="2">The sequence shown here is derived from an EMBL/GenBank/DDBJ whole genome shotgun (WGS) entry which is preliminary data.</text>
</comment>
<dbReference type="Proteomes" id="UP000654075">
    <property type="component" value="Unassembled WGS sequence"/>
</dbReference>
<evidence type="ECO:0000256" key="1">
    <source>
        <dbReference type="SAM" id="MobiDB-lite"/>
    </source>
</evidence>
<sequence>MLPGTLKEIKVPSLPRAPPQCMVIPVPKQNDAVGAEVSGPDSAVLSFNTTNNNDDDDNDNDNDNNFTNNFAVGKAGIFFTTNSHGSTGRALKYLRMLLDGVGDLTNTVGESNAGDLFLSCPEIVQGSGLLQLRRASDKSSDLVAALFELQRKVCGSPWETQTELSSLLRRVVPMDYTTKPHIDAFKLLAQQHLAPHFSKPLCWRLDFDAHGESQITKDMVLAVLDDIVSASGVSHMVDMKSPGTCVIVHVNKLMSAASIVKSWNEFEAYNLFKYVKKGKQTKAEINEIEFEGPMTLNVVCIRLGDIFFTQSSIHSTFSNGDDLHDTIRDLQTGLMSVDNVPQITIVRYGGKWYSVDNRRLYCFKAALPADAEISVIEGVMDHKFFNNFTTQTGGASIEIREDKRRHPRRQEDRSNSSGDDSYTSPGYGGRWNKFQAKPIRADPLAAAVPRQRMHDPWSETDPWDGTQTSPWGASRSAASQPEHSKGNSKGKEFQAKPVRADPLAAVIPRQWMQDPWSETDPWARTQTPPRGASRSAAPQPEHSKGNSKGHSYDDYQNDYVTAQKGHSKGKSPDYHNGQHYISDGKGHRTPFWEDPSYRVTGKTKSATIGDEGNKGKGKSKGKDKGKGRGKRSRSEGEGKEQETTSRTSASNKQH</sequence>
<feature type="region of interest" description="Disordered" evidence="1">
    <location>
        <begin position="449"/>
        <end position="654"/>
    </location>
</feature>
<accession>A0A813GA91</accession>